<accession>A0A7T0LM89</accession>
<reference evidence="1 2" key="1">
    <citation type="submission" date="2020-11" db="EMBL/GenBank/DDBJ databases">
        <title>Actinomyces sp. ZJ750.</title>
        <authorList>
            <person name="Zhou J."/>
        </authorList>
    </citation>
    <scope>NUCLEOTIDE SEQUENCE [LARGE SCALE GENOMIC DNA]</scope>
    <source>
        <strain evidence="1 2">ZJ750</strain>
    </source>
</reference>
<dbReference type="KEGG" id="arep:ID810_05130"/>
<dbReference type="AlphaFoldDB" id="A0A7T0LM89"/>
<proteinExistence type="predicted"/>
<dbReference type="RefSeq" id="WP_166857772.1">
    <property type="nucleotide sequence ID" value="NZ_CP063989.1"/>
</dbReference>
<gene>
    <name evidence="1" type="ORF">ID810_05130</name>
</gene>
<keyword evidence="2" id="KW-1185">Reference proteome</keyword>
<organism evidence="1 2">
    <name type="scientific">Actinomyces respiraculi</name>
    <dbReference type="NCBI Taxonomy" id="2744574"/>
    <lineage>
        <taxon>Bacteria</taxon>
        <taxon>Bacillati</taxon>
        <taxon>Actinomycetota</taxon>
        <taxon>Actinomycetes</taxon>
        <taxon>Actinomycetales</taxon>
        <taxon>Actinomycetaceae</taxon>
        <taxon>Actinomyces</taxon>
    </lineage>
</organism>
<evidence type="ECO:0008006" key="3">
    <source>
        <dbReference type="Google" id="ProtNLM"/>
    </source>
</evidence>
<dbReference type="Proteomes" id="UP000594637">
    <property type="component" value="Chromosome"/>
</dbReference>
<protein>
    <recommendedName>
        <fullName evidence="3">Evolved beta-galactosidase subunit beta</fullName>
    </recommendedName>
</protein>
<dbReference type="EMBL" id="CP063989">
    <property type="protein sequence ID" value="QPL06285.1"/>
    <property type="molecule type" value="Genomic_DNA"/>
</dbReference>
<evidence type="ECO:0000313" key="1">
    <source>
        <dbReference type="EMBL" id="QPL06285.1"/>
    </source>
</evidence>
<evidence type="ECO:0000313" key="2">
    <source>
        <dbReference type="Proteomes" id="UP000594637"/>
    </source>
</evidence>
<name>A0A7T0LM89_9ACTO</name>
<sequence length="150" mass="16495">MRVFTDLGQVRTLLAGTKKWDRALQAIEAATRAPTGIAFSVGDSLTWRRIDAGERETDLVLRRRYQRVVHCLAGSVSIDVSRCTRPVGPYSDLNDRQAVSAVEGTRTTCVITAGQTVRVDIDEATRLVPSDDFDGVLLHLTVEGRSLPNK</sequence>